<dbReference type="SUPFAM" id="SSF50475">
    <property type="entry name" value="FMN-binding split barrel"/>
    <property type="match status" value="1"/>
</dbReference>
<dbReference type="AlphaFoldDB" id="A0A8H7QLR4"/>
<sequence>MNSWKSILQSSLKDNIEKVGPSATYAAMATVRRDNTPAVRTVVTRGFAGENHAENFGWHSDLLVVITDKRSDKIKEIQANPNTEINWYMNGTMEQFRIRGKVNIVEKNYVETKLEHLNSHFDQVETAGKYDQKSLGLQMFLKQQESGTTNTFNWQAERLRHFYQFGANMRKDMTIEKKQALQIDSIDEHGWFKSEQVQDLLEEAFENFVLLVIDVTSVRHWSPTTGTKLHSILLETTTSYDDVFNTLATTCL</sequence>
<evidence type="ECO:0000313" key="2">
    <source>
        <dbReference type="EMBL" id="KAG2193906.1"/>
    </source>
</evidence>
<dbReference type="PANTHER" id="PTHR28243:SF1">
    <property type="entry name" value="PYRIDOXAMINE 5'-PHOSPHATE OXIDASE ALR4036 FAMILY FMN-BINDING DOMAIN-CONTAINING PROTEIN"/>
    <property type="match status" value="1"/>
</dbReference>
<comment type="caution">
    <text evidence="2">The sequence shown here is derived from an EMBL/GenBank/DDBJ whole genome shotgun (WGS) entry which is preliminary data.</text>
</comment>
<organism evidence="2 3">
    <name type="scientific">Mucor saturninus</name>
    <dbReference type="NCBI Taxonomy" id="64648"/>
    <lineage>
        <taxon>Eukaryota</taxon>
        <taxon>Fungi</taxon>
        <taxon>Fungi incertae sedis</taxon>
        <taxon>Mucoromycota</taxon>
        <taxon>Mucoromycotina</taxon>
        <taxon>Mucoromycetes</taxon>
        <taxon>Mucorales</taxon>
        <taxon>Mucorineae</taxon>
        <taxon>Mucoraceae</taxon>
        <taxon>Mucor</taxon>
    </lineage>
</organism>
<dbReference type="InterPro" id="IPR024624">
    <property type="entry name" value="Pyridox_Oxase_Alr4036_FMN-bd"/>
</dbReference>
<gene>
    <name evidence="2" type="ORF">INT47_004154</name>
</gene>
<name>A0A8H7QLR4_9FUNG</name>
<accession>A0A8H7QLR4</accession>
<keyword evidence="3" id="KW-1185">Reference proteome</keyword>
<dbReference type="GO" id="GO:0010181">
    <property type="term" value="F:FMN binding"/>
    <property type="evidence" value="ECO:0007669"/>
    <property type="project" value="InterPro"/>
</dbReference>
<dbReference type="Proteomes" id="UP000603453">
    <property type="component" value="Unassembled WGS sequence"/>
</dbReference>
<protein>
    <recommendedName>
        <fullName evidence="1">Pyridoxamine 5'-phosphate oxidase Alr4036 family FMN-binding domain-containing protein</fullName>
    </recommendedName>
</protein>
<dbReference type="PANTHER" id="PTHR28243">
    <property type="entry name" value="AGL049CP"/>
    <property type="match status" value="1"/>
</dbReference>
<dbReference type="Gene3D" id="2.30.110.10">
    <property type="entry name" value="Electron Transport, Fmn-binding Protein, Chain A"/>
    <property type="match status" value="1"/>
</dbReference>
<reference evidence="2" key="1">
    <citation type="submission" date="2020-12" db="EMBL/GenBank/DDBJ databases">
        <title>Metabolic potential, ecology and presence of endohyphal bacteria is reflected in genomic diversity of Mucoromycotina.</title>
        <authorList>
            <person name="Muszewska A."/>
            <person name="Okrasinska A."/>
            <person name="Steczkiewicz K."/>
            <person name="Drgas O."/>
            <person name="Orlowska M."/>
            <person name="Perlinska-Lenart U."/>
            <person name="Aleksandrzak-Piekarczyk T."/>
            <person name="Szatraj K."/>
            <person name="Zielenkiewicz U."/>
            <person name="Pilsyk S."/>
            <person name="Malc E."/>
            <person name="Mieczkowski P."/>
            <person name="Kruszewska J.S."/>
            <person name="Biernat P."/>
            <person name="Pawlowska J."/>
        </authorList>
    </citation>
    <scope>NUCLEOTIDE SEQUENCE</scope>
    <source>
        <strain evidence="2">WA0000017839</strain>
    </source>
</reference>
<dbReference type="InterPro" id="IPR012349">
    <property type="entry name" value="Split_barrel_FMN-bd"/>
</dbReference>
<dbReference type="EMBL" id="JAEPRD010000212">
    <property type="protein sequence ID" value="KAG2193906.1"/>
    <property type="molecule type" value="Genomic_DNA"/>
</dbReference>
<proteinExistence type="predicted"/>
<evidence type="ECO:0000313" key="3">
    <source>
        <dbReference type="Proteomes" id="UP000603453"/>
    </source>
</evidence>
<dbReference type="OrthoDB" id="434253at2759"/>
<dbReference type="Pfam" id="PF12766">
    <property type="entry name" value="Pyridox_oxase_2"/>
    <property type="match status" value="1"/>
</dbReference>
<evidence type="ECO:0000259" key="1">
    <source>
        <dbReference type="Pfam" id="PF12766"/>
    </source>
</evidence>
<feature type="domain" description="Pyridoxamine 5'-phosphate oxidase Alr4036 family FMN-binding" evidence="1">
    <location>
        <begin position="2"/>
        <end position="105"/>
    </location>
</feature>